<evidence type="ECO:0000256" key="5">
    <source>
        <dbReference type="PIRNR" id="PIRNR037350"/>
    </source>
</evidence>
<dbReference type="GeneID" id="2911005"/>
<dbReference type="VEuPathDB" id="FungiDB:YALI1_D13019g"/>
<dbReference type="GO" id="GO:0070475">
    <property type="term" value="P:rRNA base methylation"/>
    <property type="evidence" value="ECO:0007669"/>
    <property type="project" value="TreeGrafter"/>
</dbReference>
<dbReference type="InterPro" id="IPR010286">
    <property type="entry name" value="METTL16/RlmF"/>
</dbReference>
<gene>
    <name evidence="7" type="ORF">YALI1_D13019g</name>
</gene>
<proteinExistence type="inferred from homology"/>
<dbReference type="EC" id="2.1.1.-" evidence="5"/>
<dbReference type="InterPro" id="IPR029063">
    <property type="entry name" value="SAM-dependent_MTases_sf"/>
</dbReference>
<name>A0A1D8NE20_YARLL</name>
<evidence type="ECO:0000313" key="7">
    <source>
        <dbReference type="EMBL" id="AOW03876.1"/>
    </source>
</evidence>
<feature type="binding site" evidence="6">
    <location>
        <position position="146"/>
    </location>
    <ligand>
        <name>S-adenosyl-L-methionine</name>
        <dbReference type="ChEBI" id="CHEBI:59789"/>
    </ligand>
</feature>
<feature type="binding site" evidence="6">
    <location>
        <position position="123"/>
    </location>
    <ligand>
        <name>S-adenosyl-L-methionine</name>
        <dbReference type="ChEBI" id="CHEBI:59789"/>
    </ligand>
</feature>
<accession>A0A1D8NE20</accession>
<evidence type="ECO:0000256" key="3">
    <source>
        <dbReference type="ARBA" id="ARBA00022679"/>
    </source>
</evidence>
<organism evidence="7 8">
    <name type="scientific">Yarrowia lipolytica</name>
    <name type="common">Candida lipolytica</name>
    <dbReference type="NCBI Taxonomy" id="4952"/>
    <lineage>
        <taxon>Eukaryota</taxon>
        <taxon>Fungi</taxon>
        <taxon>Dikarya</taxon>
        <taxon>Ascomycota</taxon>
        <taxon>Saccharomycotina</taxon>
        <taxon>Dipodascomycetes</taxon>
        <taxon>Dipodascales</taxon>
        <taxon>Dipodascales incertae sedis</taxon>
        <taxon>Yarrowia</taxon>
    </lineage>
</organism>
<feature type="binding site" evidence="6">
    <location>
        <position position="97"/>
    </location>
    <ligand>
        <name>S-adenosyl-L-methionine</name>
        <dbReference type="ChEBI" id="CHEBI:59789"/>
    </ligand>
</feature>
<dbReference type="GO" id="GO:0005634">
    <property type="term" value="C:nucleus"/>
    <property type="evidence" value="ECO:0007669"/>
    <property type="project" value="TreeGrafter"/>
</dbReference>
<dbReference type="KEGG" id="yli:2911005"/>
<dbReference type="eggNOG" id="KOG2912">
    <property type="taxonomic scope" value="Eukaryota"/>
</dbReference>
<reference evidence="7 8" key="1">
    <citation type="journal article" date="2016" name="PLoS ONE">
        <title>Sequence Assembly of Yarrowia lipolytica Strain W29/CLIB89 Shows Transposable Element Diversity.</title>
        <authorList>
            <person name="Magnan C."/>
            <person name="Yu J."/>
            <person name="Chang I."/>
            <person name="Jahn E."/>
            <person name="Kanomata Y."/>
            <person name="Wu J."/>
            <person name="Zeller M."/>
            <person name="Oakes M."/>
            <person name="Baldi P."/>
            <person name="Sandmeyer S."/>
        </authorList>
    </citation>
    <scope>NUCLEOTIDE SEQUENCE [LARGE SCALE GENOMIC DNA]</scope>
    <source>
        <strain evidence="8">CLIB89(W29)</strain>
    </source>
</reference>
<dbReference type="SUPFAM" id="SSF53335">
    <property type="entry name" value="S-adenosyl-L-methionine-dependent methyltransferases"/>
    <property type="match status" value="1"/>
</dbReference>
<feature type="binding site" evidence="6">
    <location>
        <position position="192"/>
    </location>
    <ligand>
        <name>S-adenosyl-L-methionine</name>
        <dbReference type="ChEBI" id="CHEBI:59789"/>
    </ligand>
</feature>
<protein>
    <recommendedName>
        <fullName evidence="5">U6 small nuclear RNA (adenine-(43)-N(6))-methyltransferase</fullName>
        <ecNumber evidence="5">2.1.1.-</ecNumber>
    </recommendedName>
</protein>
<dbReference type="Proteomes" id="UP000182444">
    <property type="component" value="Chromosome 1D"/>
</dbReference>
<dbReference type="GO" id="GO:0008168">
    <property type="term" value="F:methyltransferase activity"/>
    <property type="evidence" value="ECO:0007669"/>
    <property type="project" value="UniProtKB-UniRule"/>
</dbReference>
<dbReference type="PANTHER" id="PTHR13393">
    <property type="entry name" value="SAM-DEPENDENT METHYLTRANSFERASE"/>
    <property type="match status" value="1"/>
</dbReference>
<evidence type="ECO:0000256" key="6">
    <source>
        <dbReference type="PIRSR" id="PIRSR037350-1"/>
    </source>
</evidence>
<keyword evidence="2 5" id="KW-0489">Methyltransferase</keyword>
<dbReference type="SMR" id="A0A1D8NE20"/>
<dbReference type="PANTHER" id="PTHR13393:SF0">
    <property type="entry name" value="RNA N6-ADENOSINE-METHYLTRANSFERASE METTL16"/>
    <property type="match status" value="1"/>
</dbReference>
<dbReference type="VEuPathDB" id="FungiDB:YALI0_D10329g"/>
<keyword evidence="3 5" id="KW-0808">Transferase</keyword>
<evidence type="ECO:0000256" key="2">
    <source>
        <dbReference type="ARBA" id="ARBA00022603"/>
    </source>
</evidence>
<dbReference type="RefSeq" id="XP_502654.3">
    <property type="nucleotide sequence ID" value="XM_502654.3"/>
</dbReference>
<keyword evidence="4 6" id="KW-0949">S-adenosyl-L-methionine</keyword>
<evidence type="ECO:0000256" key="4">
    <source>
        <dbReference type="ARBA" id="ARBA00022691"/>
    </source>
</evidence>
<dbReference type="PIRSF" id="PIRSF037350">
    <property type="entry name" value="Mtase_ZK1128_prd"/>
    <property type="match status" value="1"/>
</dbReference>
<dbReference type="InterPro" id="IPR017182">
    <property type="entry name" value="METTL16/PsiM"/>
</dbReference>
<dbReference type="AlphaFoldDB" id="A0A1D8NE20"/>
<evidence type="ECO:0000256" key="1">
    <source>
        <dbReference type="ARBA" id="ARBA00005878"/>
    </source>
</evidence>
<evidence type="ECO:0000313" key="8">
    <source>
        <dbReference type="Proteomes" id="UP000182444"/>
    </source>
</evidence>
<dbReference type="Pfam" id="PF05971">
    <property type="entry name" value="Methyltransf_10"/>
    <property type="match status" value="1"/>
</dbReference>
<sequence>MHVTCCFICRTRTSGHFSVQIVACGTLPLTHYSYRTLTDAMEWIHEISELNPFIKNGAFDFSTAEANCEFTKASLLRDYGLKVELDPARLCPRVPIRVAYVEWIGELIPETLEPKTVTGLDVGTGTSCIYPLLAAKIYGWNMIGSDIDDKAAETAQKNIERNPEIEKLITVKHVSPQRDFFDFPNITFTMCNPPFYASFEEMETSLSNKTSRPAGELKAAQTELITTGGELGFLQRMIGDSKRHKDILWFTSMVGKKDTMEKVCAQLKEEEIYHTVVSRRPGKTKRWFIAWTFTPTAKHECVSGDYSLGAVEKVLINNDVPYKKVNTSIVALPKGDIWSRRYKRAKLRKDTVEHQQQYEFLFTEKTLVWKQGTDKTVWDSFGSWIARNLKENK</sequence>
<dbReference type="CDD" id="cd02440">
    <property type="entry name" value="AdoMet_MTases"/>
    <property type="match status" value="1"/>
</dbReference>
<dbReference type="EMBL" id="CP017556">
    <property type="protein sequence ID" value="AOW03876.1"/>
    <property type="molecule type" value="Genomic_DNA"/>
</dbReference>
<dbReference type="Gene3D" id="3.40.50.150">
    <property type="entry name" value="Vaccinia Virus protein VP39"/>
    <property type="match status" value="1"/>
</dbReference>
<comment type="similarity">
    <text evidence="1 5">Belongs to the methyltransferase superfamily. METTL16/RlmF family.</text>
</comment>